<name>A0A8J2L6Z2_9HEXA</name>
<comment type="caution">
    <text evidence="1">The sequence shown here is derived from an EMBL/GenBank/DDBJ whole genome shotgun (WGS) entry which is preliminary data.</text>
</comment>
<gene>
    <name evidence="1" type="ORF">AFUS01_LOCUS36233</name>
</gene>
<protein>
    <submittedName>
        <fullName evidence="1">Uncharacterized protein</fullName>
    </submittedName>
</protein>
<evidence type="ECO:0000313" key="1">
    <source>
        <dbReference type="EMBL" id="CAG7826165.1"/>
    </source>
</evidence>
<reference evidence="1" key="1">
    <citation type="submission" date="2021-06" db="EMBL/GenBank/DDBJ databases">
        <authorList>
            <person name="Hodson N. C."/>
            <person name="Mongue J. A."/>
            <person name="Jaron S. K."/>
        </authorList>
    </citation>
    <scope>NUCLEOTIDE SEQUENCE</scope>
</reference>
<dbReference type="Proteomes" id="UP000708208">
    <property type="component" value="Unassembled WGS sequence"/>
</dbReference>
<evidence type="ECO:0000313" key="2">
    <source>
        <dbReference type="Proteomes" id="UP000708208"/>
    </source>
</evidence>
<accession>A0A8J2L6Z2</accession>
<dbReference type="OrthoDB" id="5986190at2759"/>
<dbReference type="AlphaFoldDB" id="A0A8J2L6Z2"/>
<keyword evidence="2" id="KW-1185">Reference proteome</keyword>
<sequence length="263" mass="29160">MGNSVSKKAIKAPPVERVLAQPDLPHGTSHLNAGNTANELNIYGTQLVYVGSSSSKPKVPRELYKFPPRSPYFHGSEEKLKEIQEAIKICQEGETSYERYLVIAGLGGMENGVFGIEKYLEPELHCKKPIFVITCRDPTPFEQENITCLPALEPLTPEESYNCLIQHLDLIPEHAKKLPKTVQKAVEKLAELVEGHPFGLSLIGNAIAKAKQATLEEKKLKGRRKSVLGLPANQKKSFDDIKSDVKRCIDALTNDPSLTKSYK</sequence>
<organism evidence="1 2">
    <name type="scientific">Allacma fusca</name>
    <dbReference type="NCBI Taxonomy" id="39272"/>
    <lineage>
        <taxon>Eukaryota</taxon>
        <taxon>Metazoa</taxon>
        <taxon>Ecdysozoa</taxon>
        <taxon>Arthropoda</taxon>
        <taxon>Hexapoda</taxon>
        <taxon>Collembola</taxon>
        <taxon>Symphypleona</taxon>
        <taxon>Sminthuridae</taxon>
        <taxon>Allacma</taxon>
    </lineage>
</organism>
<dbReference type="EMBL" id="CAJVCH010538825">
    <property type="protein sequence ID" value="CAG7826165.1"/>
    <property type="molecule type" value="Genomic_DNA"/>
</dbReference>
<proteinExistence type="predicted"/>